<accession>A0ABV6JJ45</accession>
<dbReference type="CDD" id="cd06261">
    <property type="entry name" value="TM_PBP2"/>
    <property type="match status" value="1"/>
</dbReference>
<dbReference type="PANTHER" id="PTHR43744">
    <property type="entry name" value="ABC TRANSPORTER PERMEASE PROTEIN MG189-RELATED-RELATED"/>
    <property type="match status" value="1"/>
</dbReference>
<evidence type="ECO:0000256" key="4">
    <source>
        <dbReference type="ARBA" id="ARBA00022692"/>
    </source>
</evidence>
<keyword evidence="4 7" id="KW-0812">Transmembrane</keyword>
<dbReference type="RefSeq" id="WP_256555123.1">
    <property type="nucleotide sequence ID" value="NZ_JANHOF010000002.1"/>
</dbReference>
<protein>
    <submittedName>
        <fullName evidence="9">Carbohydrate ABC transporter permease</fullName>
    </submittedName>
</protein>
<dbReference type="Pfam" id="PF00528">
    <property type="entry name" value="BPD_transp_1"/>
    <property type="match status" value="1"/>
</dbReference>
<gene>
    <name evidence="9" type="ORF">ACFFJ8_31145</name>
</gene>
<feature type="transmembrane region" description="Helical" evidence="7">
    <location>
        <begin position="12"/>
        <end position="35"/>
    </location>
</feature>
<keyword evidence="2 7" id="KW-0813">Transport</keyword>
<evidence type="ECO:0000256" key="2">
    <source>
        <dbReference type="ARBA" id="ARBA00022448"/>
    </source>
</evidence>
<feature type="transmembrane region" description="Helical" evidence="7">
    <location>
        <begin position="110"/>
        <end position="128"/>
    </location>
</feature>
<comment type="caution">
    <text evidence="9">The sequence shown here is derived from an EMBL/GenBank/DDBJ whole genome shotgun (WGS) entry which is preliminary data.</text>
</comment>
<feature type="transmembrane region" description="Helical" evidence="7">
    <location>
        <begin position="148"/>
        <end position="169"/>
    </location>
</feature>
<feature type="transmembrane region" description="Helical" evidence="7">
    <location>
        <begin position="190"/>
        <end position="215"/>
    </location>
</feature>
<evidence type="ECO:0000313" key="9">
    <source>
        <dbReference type="EMBL" id="MFC0395816.1"/>
    </source>
</evidence>
<evidence type="ECO:0000256" key="6">
    <source>
        <dbReference type="ARBA" id="ARBA00023136"/>
    </source>
</evidence>
<evidence type="ECO:0000256" key="5">
    <source>
        <dbReference type="ARBA" id="ARBA00022989"/>
    </source>
</evidence>
<evidence type="ECO:0000256" key="1">
    <source>
        <dbReference type="ARBA" id="ARBA00004651"/>
    </source>
</evidence>
<feature type="domain" description="ABC transmembrane type-1" evidence="8">
    <location>
        <begin position="80"/>
        <end position="272"/>
    </location>
</feature>
<dbReference type="InterPro" id="IPR000515">
    <property type="entry name" value="MetI-like"/>
</dbReference>
<evidence type="ECO:0000313" key="10">
    <source>
        <dbReference type="Proteomes" id="UP001589818"/>
    </source>
</evidence>
<sequence length="287" mass="31931">MHVMTTRKVRLGRLSLLIALTGLALFMMLPIVFLFNHAFKPLNELFLFPPRFLVSNPTAQNFERLWNATSDDLVPFTRYLFNSVIVVSTTLVAVVVVSSMAAYALAKFKFHFRSVIMSLIYVSLMFAAETVQIPRYLIISGIGVSDTYFAHILPFIAAPVSVFLLIQFIGQIPDSLLEAAKIDGATEWTMFMRIVVPLAAPAISTVAILTFQAVWGDTEASTLYIHEETLKTLPYYIQTLSQATQNAVSGQGMIAAAGLMMFVPNLIVFLLFQNRVMETMVNSGIKE</sequence>
<evidence type="ECO:0000259" key="8">
    <source>
        <dbReference type="PROSITE" id="PS50928"/>
    </source>
</evidence>
<keyword evidence="6 7" id="KW-0472">Membrane</keyword>
<organism evidence="9 10">
    <name type="scientific">Paenibacillus mendelii</name>
    <dbReference type="NCBI Taxonomy" id="206163"/>
    <lineage>
        <taxon>Bacteria</taxon>
        <taxon>Bacillati</taxon>
        <taxon>Bacillota</taxon>
        <taxon>Bacilli</taxon>
        <taxon>Bacillales</taxon>
        <taxon>Paenibacillaceae</taxon>
        <taxon>Paenibacillus</taxon>
    </lineage>
</organism>
<keyword evidence="5 7" id="KW-1133">Transmembrane helix</keyword>
<keyword evidence="10" id="KW-1185">Reference proteome</keyword>
<proteinExistence type="inferred from homology"/>
<reference evidence="9 10" key="1">
    <citation type="submission" date="2024-09" db="EMBL/GenBank/DDBJ databases">
        <authorList>
            <person name="Sun Q."/>
            <person name="Mori K."/>
        </authorList>
    </citation>
    <scope>NUCLEOTIDE SEQUENCE [LARGE SCALE GENOMIC DNA]</scope>
    <source>
        <strain evidence="9 10">CCM 4839</strain>
    </source>
</reference>
<feature type="transmembrane region" description="Helical" evidence="7">
    <location>
        <begin position="253"/>
        <end position="272"/>
    </location>
</feature>
<evidence type="ECO:0000256" key="7">
    <source>
        <dbReference type="RuleBase" id="RU363032"/>
    </source>
</evidence>
<comment type="similarity">
    <text evidence="7">Belongs to the binding-protein-dependent transport system permease family.</text>
</comment>
<dbReference type="SUPFAM" id="SSF161098">
    <property type="entry name" value="MetI-like"/>
    <property type="match status" value="1"/>
</dbReference>
<feature type="transmembrane region" description="Helical" evidence="7">
    <location>
        <begin position="79"/>
        <end position="103"/>
    </location>
</feature>
<name>A0ABV6JJ45_9BACL</name>
<dbReference type="InterPro" id="IPR035906">
    <property type="entry name" value="MetI-like_sf"/>
</dbReference>
<keyword evidence="3" id="KW-1003">Cell membrane</keyword>
<dbReference type="PROSITE" id="PS50928">
    <property type="entry name" value="ABC_TM1"/>
    <property type="match status" value="1"/>
</dbReference>
<evidence type="ECO:0000256" key="3">
    <source>
        <dbReference type="ARBA" id="ARBA00022475"/>
    </source>
</evidence>
<dbReference type="Gene3D" id="1.10.3720.10">
    <property type="entry name" value="MetI-like"/>
    <property type="match status" value="1"/>
</dbReference>
<dbReference type="Proteomes" id="UP001589818">
    <property type="component" value="Unassembled WGS sequence"/>
</dbReference>
<comment type="subcellular location">
    <subcellularLocation>
        <location evidence="1 7">Cell membrane</location>
        <topology evidence="1 7">Multi-pass membrane protein</topology>
    </subcellularLocation>
</comment>
<dbReference type="EMBL" id="JBHLVF010000047">
    <property type="protein sequence ID" value="MFC0395816.1"/>
    <property type="molecule type" value="Genomic_DNA"/>
</dbReference>
<dbReference type="PANTHER" id="PTHR43744:SF1">
    <property type="entry name" value="BINDING-PROTEIN-DEPENDENT TRANSPORT SYSTEMS INNER MEMBRANE COMPONENT"/>
    <property type="match status" value="1"/>
</dbReference>